<gene>
    <name evidence="4" type="ORF">BJ963_003228</name>
</gene>
<accession>A0A852T2J6</accession>
<feature type="transmembrane region" description="Helical" evidence="1">
    <location>
        <begin position="172"/>
        <end position="196"/>
    </location>
</feature>
<dbReference type="InterPro" id="IPR001434">
    <property type="entry name" value="OmcB-like_DUF11"/>
</dbReference>
<dbReference type="EMBL" id="JACCBJ010000001">
    <property type="protein sequence ID" value="NYD75709.1"/>
    <property type="molecule type" value="Genomic_DNA"/>
</dbReference>
<reference evidence="4 5" key="1">
    <citation type="submission" date="2020-07" db="EMBL/GenBank/DDBJ databases">
        <title>Sequencing the genomes of 1000 actinobacteria strains.</title>
        <authorList>
            <person name="Klenk H.-P."/>
        </authorList>
    </citation>
    <scope>NUCLEOTIDE SEQUENCE [LARGE SCALE GENOMIC DNA]</scope>
    <source>
        <strain evidence="4 5">DSM 23871</strain>
    </source>
</reference>
<keyword evidence="1" id="KW-0812">Transmembrane</keyword>
<dbReference type="Proteomes" id="UP000589620">
    <property type="component" value="Unassembled WGS sequence"/>
</dbReference>
<evidence type="ECO:0000313" key="4">
    <source>
        <dbReference type="EMBL" id="NYD75709.1"/>
    </source>
</evidence>
<protein>
    <recommendedName>
        <fullName evidence="3">DUF11 domain-containing protein</fullName>
    </recommendedName>
</protein>
<dbReference type="Pfam" id="PF01345">
    <property type="entry name" value="DUF11"/>
    <property type="match status" value="1"/>
</dbReference>
<keyword evidence="5" id="KW-1185">Reference proteome</keyword>
<name>A0A852T2J6_9MICO</name>
<feature type="domain" description="DUF11" evidence="3">
    <location>
        <begin position="37"/>
        <end position="133"/>
    </location>
</feature>
<evidence type="ECO:0000256" key="1">
    <source>
        <dbReference type="SAM" id="Phobius"/>
    </source>
</evidence>
<proteinExistence type="predicted"/>
<keyword evidence="1" id="KW-0472">Membrane</keyword>
<dbReference type="RefSeq" id="WP_179457543.1">
    <property type="nucleotide sequence ID" value="NZ_BAAAPX010000001.1"/>
</dbReference>
<feature type="chain" id="PRO_5032792587" description="DUF11 domain-containing protein" evidence="2">
    <location>
        <begin position="31"/>
        <end position="212"/>
    </location>
</feature>
<organism evidence="4 5">
    <name type="scientific">Leifsonia soli</name>
    <dbReference type="NCBI Taxonomy" id="582665"/>
    <lineage>
        <taxon>Bacteria</taxon>
        <taxon>Bacillati</taxon>
        <taxon>Actinomycetota</taxon>
        <taxon>Actinomycetes</taxon>
        <taxon>Micrococcales</taxon>
        <taxon>Microbacteriaceae</taxon>
        <taxon>Leifsonia</taxon>
    </lineage>
</organism>
<comment type="caution">
    <text evidence="4">The sequence shown here is derived from an EMBL/GenBank/DDBJ whole genome shotgun (WGS) entry which is preliminary data.</text>
</comment>
<dbReference type="Gene3D" id="2.60.40.10">
    <property type="entry name" value="Immunoglobulins"/>
    <property type="match status" value="1"/>
</dbReference>
<sequence>MRTLLRTLLTIGVVAAVLAAAMTTAPSVRADEPAAQLSITLTNSERTVKAGDAVTYTGHVKNLGGTEAAVTIVLESPGYVDLGTAAGAKVEKHMASWTPSIAPGADHTFTIPATIGKIPATERRVTTLASVYAGEDKTPIVRTAAASFIDGVKDVPDNRAVSAQSERNTLVALPWVIGGAVVLLAIVAAVVLLLILRGRRKHRRRGTPLGYE</sequence>
<evidence type="ECO:0000256" key="2">
    <source>
        <dbReference type="SAM" id="SignalP"/>
    </source>
</evidence>
<evidence type="ECO:0000313" key="5">
    <source>
        <dbReference type="Proteomes" id="UP000589620"/>
    </source>
</evidence>
<dbReference type="InterPro" id="IPR013783">
    <property type="entry name" value="Ig-like_fold"/>
</dbReference>
<dbReference type="AlphaFoldDB" id="A0A852T2J6"/>
<evidence type="ECO:0000259" key="3">
    <source>
        <dbReference type="Pfam" id="PF01345"/>
    </source>
</evidence>
<keyword evidence="2" id="KW-0732">Signal</keyword>
<dbReference type="GO" id="GO:0005975">
    <property type="term" value="P:carbohydrate metabolic process"/>
    <property type="evidence" value="ECO:0007669"/>
    <property type="project" value="UniProtKB-ARBA"/>
</dbReference>
<keyword evidence="1" id="KW-1133">Transmembrane helix</keyword>
<feature type="signal peptide" evidence="2">
    <location>
        <begin position="1"/>
        <end position="30"/>
    </location>
</feature>